<dbReference type="AlphaFoldDB" id="A0A1G4TMP8"/>
<evidence type="ECO:0000259" key="6">
    <source>
        <dbReference type="Pfam" id="PF02836"/>
    </source>
</evidence>
<keyword evidence="2 8" id="KW-0378">Hydrolase</keyword>
<dbReference type="PRINTS" id="PR00132">
    <property type="entry name" value="GLHYDRLASE2"/>
</dbReference>
<name>A0A1G4TMP8_9CAUL</name>
<dbReference type="Gene3D" id="2.60.40.10">
    <property type="entry name" value="Immunoglobulins"/>
    <property type="match status" value="2"/>
</dbReference>
<dbReference type="GO" id="GO:0004553">
    <property type="term" value="F:hydrolase activity, hydrolyzing O-glycosyl compounds"/>
    <property type="evidence" value="ECO:0007669"/>
    <property type="project" value="InterPro"/>
</dbReference>
<dbReference type="SUPFAM" id="SSF49785">
    <property type="entry name" value="Galactose-binding domain-like"/>
    <property type="match status" value="2"/>
</dbReference>
<gene>
    <name evidence="8" type="ORF">SAMN02927928_0010</name>
</gene>
<feature type="chain" id="PRO_5011591008" evidence="4">
    <location>
        <begin position="22"/>
        <end position="870"/>
    </location>
</feature>
<keyword evidence="3" id="KW-0326">Glycosidase</keyword>
<dbReference type="SUPFAM" id="SSF51445">
    <property type="entry name" value="(Trans)glycosidases"/>
    <property type="match status" value="1"/>
</dbReference>
<accession>A0A1G4TMP8</accession>
<comment type="similarity">
    <text evidence="1">Belongs to the glycosyl hydrolase 2 family.</text>
</comment>
<proteinExistence type="inferred from homology"/>
<evidence type="ECO:0000256" key="3">
    <source>
        <dbReference type="ARBA" id="ARBA00023295"/>
    </source>
</evidence>
<dbReference type="InterPro" id="IPR051913">
    <property type="entry name" value="GH2_Domain-Containing"/>
</dbReference>
<dbReference type="Proteomes" id="UP000199150">
    <property type="component" value="Unassembled WGS sequence"/>
</dbReference>
<feature type="signal peptide" evidence="4">
    <location>
        <begin position="1"/>
        <end position="21"/>
    </location>
</feature>
<protein>
    <submittedName>
        <fullName evidence="8">Glycosyl hydrolases family 2, sugar binding domain</fullName>
    </submittedName>
</protein>
<dbReference type="InterPro" id="IPR006101">
    <property type="entry name" value="Glyco_hydro_2"/>
</dbReference>
<dbReference type="Pfam" id="PF02836">
    <property type="entry name" value="Glyco_hydro_2_C"/>
    <property type="match status" value="1"/>
</dbReference>
<feature type="domain" description="Glycoside hydrolase family 2 catalytic" evidence="6">
    <location>
        <begin position="309"/>
        <end position="475"/>
    </location>
</feature>
<evidence type="ECO:0000256" key="1">
    <source>
        <dbReference type="ARBA" id="ARBA00007401"/>
    </source>
</evidence>
<evidence type="ECO:0000256" key="2">
    <source>
        <dbReference type="ARBA" id="ARBA00022801"/>
    </source>
</evidence>
<evidence type="ECO:0000313" key="8">
    <source>
        <dbReference type="EMBL" id="SCW82646.1"/>
    </source>
</evidence>
<keyword evidence="9" id="KW-1185">Reference proteome</keyword>
<evidence type="ECO:0000259" key="7">
    <source>
        <dbReference type="Pfam" id="PF02837"/>
    </source>
</evidence>
<dbReference type="SUPFAM" id="SSF49303">
    <property type="entry name" value="beta-Galactosidase/glucuronidase domain"/>
    <property type="match status" value="1"/>
</dbReference>
<dbReference type="InterPro" id="IPR006103">
    <property type="entry name" value="Glyco_hydro_2_cat"/>
</dbReference>
<dbReference type="STRING" id="260084.SAMN02927928_0010"/>
<dbReference type="OrthoDB" id="7578670at2"/>
<evidence type="ECO:0000313" key="9">
    <source>
        <dbReference type="Proteomes" id="UP000199150"/>
    </source>
</evidence>
<dbReference type="Gene3D" id="2.60.120.260">
    <property type="entry name" value="Galactose-binding domain-like"/>
    <property type="match status" value="2"/>
</dbReference>
<dbReference type="PANTHER" id="PTHR42732:SF1">
    <property type="entry name" value="BETA-MANNOSIDASE"/>
    <property type="match status" value="1"/>
</dbReference>
<sequence>MRLPTLFAVAAAALLTLGALAWTPSAKATPAGQTLRTRANFNEGWRFELGKVDGAERADFDDSSWESVGLPHSFSIPYFRAPSFYTGDGWYRKTFTLPSGPTGRRYSLEFEGAFQDARVYVNGVELAHHRGGYTGFPVDITPAVRPGRNIVAVKVNNDWSATLAPRAGEHVFSGGLYRDVWLVSTDAVHVPWTGTRVTTPDLSAAAGKVKVETEVSNSDAASAYVDIKTRIVDDKGSVVAVMPEAHVRLAPGETKIVSQMSAPVKRPRLWSPDTPVLYHAVTLLSVKGRERDRFETEFGFRWFKWTAEQGFFLNGEHLYFRGANAHQDQAGWGDAVTNGAIERDVQILKDAGFDFIRGSHYPHDPHFAESTDKLGMLFLSEAPFWGTAGFSNPWGASAYPTDPAEFAAFDTNVKQQLTEMIRINRNHPSIIAWGMDNEVFFTAKDTLPQARRLLKEMVALTHELDPTRPASIDGAQRGDIDKLGDIAGYNGDGASLFPDPGIPNFVAEYGSMMTERPGVYEPGWDDLPNTPGADKTKEGSWRLPWRSGEVIWAGFDHGSIAGKKFGGMGLIDYFRLPKRQYYWYRNAYAHIPPPVWPVEGTPAALRITTSSPVIRRADGTDDVQVIVSVVDAQGRRLSNSPAVRLAIESGPGELPTGRSIDFTPDSDILIRDGEAAITMRSWQAGITRLRATSPGLKDGVATVRTLNGPPFIPGVTPLAADRPYTPYAPPVHARPGDSVFGLSNPTFASSSAPGHSSRLVNDGSPGTWWAPASDDTQMSVTLDMERVVDVHALTLTFPKAGPYGFVAEIQDMQGNWEKLVEQIQGQDTSAVRTVETEVHEGRLIRVQLRVPPGYPAGLAELQIRGELRTN</sequence>
<dbReference type="Pfam" id="PF00703">
    <property type="entry name" value="Glyco_hydro_2"/>
    <property type="match status" value="1"/>
</dbReference>
<feature type="domain" description="Glycosyl hydrolases family 2 sugar binding" evidence="7">
    <location>
        <begin position="60"/>
        <end position="184"/>
    </location>
</feature>
<dbReference type="InterPro" id="IPR006104">
    <property type="entry name" value="Glyco_hydro_2_N"/>
</dbReference>
<dbReference type="InterPro" id="IPR017853">
    <property type="entry name" value="GH"/>
</dbReference>
<dbReference type="PANTHER" id="PTHR42732">
    <property type="entry name" value="BETA-GALACTOSIDASE"/>
    <property type="match status" value="1"/>
</dbReference>
<keyword evidence="4" id="KW-0732">Signal</keyword>
<dbReference type="GO" id="GO:0005975">
    <property type="term" value="P:carbohydrate metabolic process"/>
    <property type="evidence" value="ECO:0007669"/>
    <property type="project" value="InterPro"/>
</dbReference>
<dbReference type="InterPro" id="IPR006102">
    <property type="entry name" value="Ig-like_GH2"/>
</dbReference>
<evidence type="ECO:0000256" key="4">
    <source>
        <dbReference type="SAM" id="SignalP"/>
    </source>
</evidence>
<evidence type="ECO:0000259" key="5">
    <source>
        <dbReference type="Pfam" id="PF00703"/>
    </source>
</evidence>
<feature type="domain" description="Glycoside hydrolase family 2 immunoglobulin-like beta-sandwich" evidence="5">
    <location>
        <begin position="198"/>
        <end position="301"/>
    </location>
</feature>
<dbReference type="EMBL" id="FMTS01000010">
    <property type="protein sequence ID" value="SCW82646.1"/>
    <property type="molecule type" value="Genomic_DNA"/>
</dbReference>
<reference evidence="9" key="1">
    <citation type="submission" date="2016-10" db="EMBL/GenBank/DDBJ databases">
        <authorList>
            <person name="Varghese N."/>
            <person name="Submissions S."/>
        </authorList>
    </citation>
    <scope>NUCLEOTIDE SEQUENCE [LARGE SCALE GENOMIC DNA]</scope>
    <source>
        <strain evidence="9">CGMCC 1.3431</strain>
    </source>
</reference>
<dbReference type="RefSeq" id="WP_090650711.1">
    <property type="nucleotide sequence ID" value="NZ_CBCRYE010000008.1"/>
</dbReference>
<dbReference type="InterPro" id="IPR008979">
    <property type="entry name" value="Galactose-bd-like_sf"/>
</dbReference>
<dbReference type="Gene3D" id="3.20.20.80">
    <property type="entry name" value="Glycosidases"/>
    <property type="match status" value="1"/>
</dbReference>
<dbReference type="InterPro" id="IPR036156">
    <property type="entry name" value="Beta-gal/glucu_dom_sf"/>
</dbReference>
<dbReference type="InterPro" id="IPR013783">
    <property type="entry name" value="Ig-like_fold"/>
</dbReference>
<dbReference type="Pfam" id="PF02837">
    <property type="entry name" value="Glyco_hydro_2_N"/>
    <property type="match status" value="1"/>
</dbReference>
<organism evidence="8 9">
    <name type="scientific">Asticcacaulis taihuensis</name>
    <dbReference type="NCBI Taxonomy" id="260084"/>
    <lineage>
        <taxon>Bacteria</taxon>
        <taxon>Pseudomonadati</taxon>
        <taxon>Pseudomonadota</taxon>
        <taxon>Alphaproteobacteria</taxon>
        <taxon>Caulobacterales</taxon>
        <taxon>Caulobacteraceae</taxon>
        <taxon>Asticcacaulis</taxon>
    </lineage>
</organism>